<reference evidence="1 2" key="1">
    <citation type="submission" date="2018-11" db="EMBL/GenBank/DDBJ databases">
        <title>Genomes From Bacteria Associated with the Canine Oral Cavity: a Test Case for Automated Genome-Based Taxonomic Assignment.</title>
        <authorList>
            <person name="Coil D.A."/>
            <person name="Jospin G."/>
            <person name="Darling A.E."/>
            <person name="Wallis C."/>
            <person name="Davis I.J."/>
            <person name="Harris S."/>
            <person name="Eisen J.A."/>
            <person name="Holcombe L.J."/>
            <person name="O'Flynn C."/>
        </authorList>
    </citation>
    <scope>NUCLEOTIDE SEQUENCE [LARGE SCALE GENOMIC DNA]</scope>
    <source>
        <strain evidence="1 2">OH1426_COT-023</strain>
    </source>
</reference>
<evidence type="ECO:0000313" key="2">
    <source>
        <dbReference type="Proteomes" id="UP000279860"/>
    </source>
</evidence>
<name>A0A3P1YX72_TANFO</name>
<dbReference type="Proteomes" id="UP000279860">
    <property type="component" value="Unassembled WGS sequence"/>
</dbReference>
<dbReference type="RefSeq" id="WP_124789975.1">
    <property type="nucleotide sequence ID" value="NZ_RQYN01000021.1"/>
</dbReference>
<proteinExistence type="predicted"/>
<gene>
    <name evidence="1" type="ORF">EII41_06860</name>
</gene>
<dbReference type="AlphaFoldDB" id="A0A3P1YX72"/>
<dbReference type="Pfam" id="PF11363">
    <property type="entry name" value="DUF3164"/>
    <property type="match status" value="1"/>
</dbReference>
<accession>A0A3P1YX72</accession>
<protein>
    <submittedName>
        <fullName evidence="1">DUF3164 family protein</fullName>
    </submittedName>
</protein>
<dbReference type="EMBL" id="RQYN01000021">
    <property type="protein sequence ID" value="RRD75227.1"/>
    <property type="molecule type" value="Genomic_DNA"/>
</dbReference>
<sequence length="215" mass="24366">MEMVEMTLEERKEFEAFREAQRKKEEAARRKADREAYAAIVDETLATVMPELQDISAKIAERKAAVMEAFKGALEMKAELFGIKEEQRTHTFTNSDSSIRITVGHYTLDGYRDTVEEGIAKVKNFIESLAKDEGSRALVKAVFRLLSRDNQGNLKASRVLQLRRMAEEDGNEDFLEGVRIIEESYLPTSSSMFIKAAVKNANGKWEYVPLGMTEA</sequence>
<organism evidence="1 2">
    <name type="scientific">Tannerella forsythia</name>
    <name type="common">Bacteroides forsythus</name>
    <dbReference type="NCBI Taxonomy" id="28112"/>
    <lineage>
        <taxon>Bacteria</taxon>
        <taxon>Pseudomonadati</taxon>
        <taxon>Bacteroidota</taxon>
        <taxon>Bacteroidia</taxon>
        <taxon>Bacteroidales</taxon>
        <taxon>Tannerellaceae</taxon>
        <taxon>Tannerella</taxon>
    </lineage>
</organism>
<comment type="caution">
    <text evidence="1">The sequence shown here is derived from an EMBL/GenBank/DDBJ whole genome shotgun (WGS) entry which is preliminary data.</text>
</comment>
<dbReference type="InterPro" id="IPR021505">
    <property type="entry name" value="Phage_B3_Orf6"/>
</dbReference>
<evidence type="ECO:0000313" key="1">
    <source>
        <dbReference type="EMBL" id="RRD75227.1"/>
    </source>
</evidence>